<keyword evidence="4" id="KW-0547">Nucleotide-binding</keyword>
<dbReference type="Pfam" id="PF02518">
    <property type="entry name" value="HATPase_c"/>
    <property type="match status" value="1"/>
</dbReference>
<dbReference type="KEGG" id="rpc:RPC_3930"/>
<dbReference type="Gene3D" id="3.30.450.40">
    <property type="match status" value="1"/>
</dbReference>
<dbReference type="GO" id="GO:0000156">
    <property type="term" value="F:phosphorelay response regulator activity"/>
    <property type="evidence" value="ECO:0007669"/>
    <property type="project" value="TreeGrafter"/>
</dbReference>
<evidence type="ECO:0000256" key="6">
    <source>
        <dbReference type="ARBA" id="ARBA00022840"/>
    </source>
</evidence>
<dbReference type="InterPro" id="IPR003594">
    <property type="entry name" value="HATPase_dom"/>
</dbReference>
<dbReference type="SUPFAM" id="SSF55874">
    <property type="entry name" value="ATPase domain of HSP90 chaperone/DNA topoisomerase II/histidine kinase"/>
    <property type="match status" value="1"/>
</dbReference>
<dbReference type="PANTHER" id="PTHR42878:SF7">
    <property type="entry name" value="SENSOR HISTIDINE KINASE GLRK"/>
    <property type="match status" value="1"/>
</dbReference>
<evidence type="ECO:0000256" key="1">
    <source>
        <dbReference type="ARBA" id="ARBA00000085"/>
    </source>
</evidence>
<dbReference type="eggNOG" id="COG2205">
    <property type="taxonomic scope" value="Bacteria"/>
</dbReference>
<dbReference type="SUPFAM" id="SSF55781">
    <property type="entry name" value="GAF domain-like"/>
    <property type="match status" value="1"/>
</dbReference>
<dbReference type="SMART" id="SM00387">
    <property type="entry name" value="HATPase_c"/>
    <property type="match status" value="1"/>
</dbReference>
<dbReference type="InterPro" id="IPR005467">
    <property type="entry name" value="His_kinase_dom"/>
</dbReference>
<dbReference type="GO" id="GO:0030295">
    <property type="term" value="F:protein kinase activator activity"/>
    <property type="evidence" value="ECO:0007669"/>
    <property type="project" value="TreeGrafter"/>
</dbReference>
<reference evidence="10" key="1">
    <citation type="submission" date="2006-03" db="EMBL/GenBank/DDBJ databases">
        <title>Complete sequence of Rhodopseudomonas palustris BisB18.</title>
        <authorList>
            <consortium name="US DOE Joint Genome Institute"/>
            <person name="Copeland A."/>
            <person name="Lucas S."/>
            <person name="Lapidus A."/>
            <person name="Barry K."/>
            <person name="Detter J.C."/>
            <person name="Glavina del Rio T."/>
            <person name="Hammon N."/>
            <person name="Israni S."/>
            <person name="Dalin E."/>
            <person name="Tice H."/>
            <person name="Pitluck S."/>
            <person name="Chain P."/>
            <person name="Malfatti S."/>
            <person name="Shin M."/>
            <person name="Vergez L."/>
            <person name="Schmutz J."/>
            <person name="Larimer F."/>
            <person name="Land M."/>
            <person name="Hauser L."/>
            <person name="Pelletier D.A."/>
            <person name="Kyrpides N."/>
            <person name="Anderson I."/>
            <person name="Oda Y."/>
            <person name="Harwood C.S."/>
            <person name="Richardson P."/>
        </authorList>
    </citation>
    <scope>NUCLEOTIDE SEQUENCE [LARGE SCALE GENOMIC DNA]</scope>
    <source>
        <strain evidence="10">BisB18</strain>
    </source>
</reference>
<proteinExistence type="predicted"/>
<evidence type="ECO:0000313" key="10">
    <source>
        <dbReference type="EMBL" id="ABD89456.1"/>
    </source>
</evidence>
<evidence type="ECO:0000256" key="2">
    <source>
        <dbReference type="ARBA" id="ARBA00012438"/>
    </source>
</evidence>
<name>Q20ZI0_RHOPB</name>
<dbReference type="EC" id="2.7.13.3" evidence="2"/>
<protein>
    <recommendedName>
        <fullName evidence="2">histidine kinase</fullName>
        <ecNumber evidence="2">2.7.13.3</ecNumber>
    </recommendedName>
</protein>
<dbReference type="InterPro" id="IPR036890">
    <property type="entry name" value="HATPase_C_sf"/>
</dbReference>
<feature type="region of interest" description="Disordered" evidence="8">
    <location>
        <begin position="1"/>
        <end position="33"/>
    </location>
</feature>
<dbReference type="GO" id="GO:0007234">
    <property type="term" value="P:osmosensory signaling via phosphorelay pathway"/>
    <property type="evidence" value="ECO:0007669"/>
    <property type="project" value="TreeGrafter"/>
</dbReference>
<dbReference type="PANTHER" id="PTHR42878">
    <property type="entry name" value="TWO-COMPONENT HISTIDINE KINASE"/>
    <property type="match status" value="1"/>
</dbReference>
<accession>Q20ZI0</accession>
<dbReference type="SMART" id="SM00065">
    <property type="entry name" value="GAF"/>
    <property type="match status" value="1"/>
</dbReference>
<dbReference type="GO" id="GO:0004673">
    <property type="term" value="F:protein histidine kinase activity"/>
    <property type="evidence" value="ECO:0007669"/>
    <property type="project" value="UniProtKB-EC"/>
</dbReference>
<keyword evidence="3" id="KW-0808">Transferase</keyword>
<evidence type="ECO:0000256" key="5">
    <source>
        <dbReference type="ARBA" id="ARBA00022777"/>
    </source>
</evidence>
<dbReference type="PROSITE" id="PS50109">
    <property type="entry name" value="HIS_KIN"/>
    <property type="match status" value="1"/>
</dbReference>
<organism evidence="10">
    <name type="scientific">Rhodopseudomonas palustris (strain BisB18)</name>
    <dbReference type="NCBI Taxonomy" id="316056"/>
    <lineage>
        <taxon>Bacteria</taxon>
        <taxon>Pseudomonadati</taxon>
        <taxon>Pseudomonadota</taxon>
        <taxon>Alphaproteobacteria</taxon>
        <taxon>Hyphomicrobiales</taxon>
        <taxon>Nitrobacteraceae</taxon>
        <taxon>Rhodopseudomonas</taxon>
    </lineage>
</organism>
<dbReference type="GO" id="GO:0005524">
    <property type="term" value="F:ATP binding"/>
    <property type="evidence" value="ECO:0007669"/>
    <property type="project" value="UniProtKB-KW"/>
</dbReference>
<dbReference type="HOGENOM" id="CLU_312123_0_0_5"/>
<evidence type="ECO:0000256" key="7">
    <source>
        <dbReference type="ARBA" id="ARBA00023012"/>
    </source>
</evidence>
<keyword evidence="6" id="KW-0067">ATP-binding</keyword>
<keyword evidence="5" id="KW-0418">Kinase</keyword>
<dbReference type="InterPro" id="IPR003018">
    <property type="entry name" value="GAF"/>
</dbReference>
<dbReference type="InterPro" id="IPR050351">
    <property type="entry name" value="BphY/WalK/GraS-like"/>
</dbReference>
<evidence type="ECO:0000256" key="4">
    <source>
        <dbReference type="ARBA" id="ARBA00022741"/>
    </source>
</evidence>
<sequence length="940" mass="104233">MSYMAKQASTKKGTFSKATAARQRSRSEDHNSVTKILERLDKEPGRKHRFLLVDNEESVIQDWKSTLFANPKLGTHAEFHLFLFLEPNQKYSKSGVTAGTLDDLLQLIRRRILHDNAFDGFFIDGNLGAGAKGLDGLGLIRHLRDTIEEIRYCPFALVTVSLENTEFRQQAADSDIIRYMPKFDSNDASLLPRMILEFSEMHAQSRQAAWGNLNQTIALLIETGGGAAAVGQAAAEFLIKHMGVKALYFRDGAHGVLSAFTMVDHFDAGKELKLVDAPHFFRNFVSPGSINNTDPWLCLEHISKSGSESPRIIGMQRWRALLARVGDPVDREGGVYAIYSPPEHARFRSNEGPSLHHLAVQLSNARASEREGDKLRARQRRITELLNVFTHPNSSEEVGHPLASFLHAEFGKAFGARAKATVRLFERGSGNLVRVGGPVGDLRPTKPLDKININDTKSTYARVVRTMQPVLYSDVGEHTHEFVFTNTDVRSSLTLPLSFQEACYGAANLESDQINAFSPDDQQLAGKIVETAAAAIARQRSLWFLGEAAELLETIAESPTGADATTLLSSAAGSLYRLCGFSDLIIAMPPVQDGQPWRVAEVFRAIPGEEDVSRADDQLLHDWREWVRARWPRSHLCRVLQGPDEFVFTNVLDEFDDDRSLRPDRPTLSQATLKVSTPGALQPEAMLALLFEHHHPFSSRQKQRLKAFGQFMGRLFLAQGRARSLKSQVSIQSQEAWLGRISSTYQHNFKLGLWSMSGWIESASKGSVSPADAIKKISEMILQLAPLVERMSNLVKPVEVGDLDTGAMWEELRQQYNESASLNEVVLQPAPADLPNLRADPIFLRSIIFTLLENAIRYAGPNTVVSVARSDNGLVVADNGRGLRAEIKAKLFEPGNTTGSISTGQGLYVARLMAREMDGDLVHLASETGTAFEICLVRCW</sequence>
<evidence type="ECO:0000259" key="9">
    <source>
        <dbReference type="PROSITE" id="PS50109"/>
    </source>
</evidence>
<dbReference type="InterPro" id="IPR029016">
    <property type="entry name" value="GAF-like_dom_sf"/>
</dbReference>
<evidence type="ECO:0000256" key="8">
    <source>
        <dbReference type="SAM" id="MobiDB-lite"/>
    </source>
</evidence>
<comment type="catalytic activity">
    <reaction evidence="1">
        <text>ATP + protein L-histidine = ADP + protein N-phospho-L-histidine.</text>
        <dbReference type="EC" id="2.7.13.3"/>
    </reaction>
</comment>
<gene>
    <name evidence="10" type="ordered locus">RPC_3930</name>
</gene>
<dbReference type="EMBL" id="CP000301">
    <property type="protein sequence ID" value="ABD89456.1"/>
    <property type="molecule type" value="Genomic_DNA"/>
</dbReference>
<evidence type="ECO:0000256" key="3">
    <source>
        <dbReference type="ARBA" id="ARBA00022679"/>
    </source>
</evidence>
<dbReference type="STRING" id="316056.RPC_3930"/>
<dbReference type="AlphaFoldDB" id="Q20ZI0"/>
<feature type="compositionally biased region" description="Polar residues" evidence="8">
    <location>
        <begin position="7"/>
        <end position="17"/>
    </location>
</feature>
<dbReference type="Gene3D" id="3.30.565.10">
    <property type="entry name" value="Histidine kinase-like ATPase, C-terminal domain"/>
    <property type="match status" value="1"/>
</dbReference>
<feature type="domain" description="Histidine kinase" evidence="9">
    <location>
        <begin position="744"/>
        <end position="936"/>
    </location>
</feature>
<dbReference type="Pfam" id="PF13185">
    <property type="entry name" value="GAF_2"/>
    <property type="match status" value="1"/>
</dbReference>
<keyword evidence="7" id="KW-0902">Two-component regulatory system</keyword>